<evidence type="ECO:0000313" key="2">
    <source>
        <dbReference type="Proteomes" id="UP000006727"/>
    </source>
</evidence>
<reference evidence="1 2" key="1">
    <citation type="journal article" date="2008" name="Science">
        <title>The Physcomitrella genome reveals evolutionary insights into the conquest of land by plants.</title>
        <authorList>
            <person name="Rensing S."/>
            <person name="Lang D."/>
            <person name="Zimmer A."/>
            <person name="Terry A."/>
            <person name="Salamov A."/>
            <person name="Shapiro H."/>
            <person name="Nishiyama T."/>
            <person name="Perroud P.-F."/>
            <person name="Lindquist E."/>
            <person name="Kamisugi Y."/>
            <person name="Tanahashi T."/>
            <person name="Sakakibara K."/>
            <person name="Fujita T."/>
            <person name="Oishi K."/>
            <person name="Shin-I T."/>
            <person name="Kuroki Y."/>
            <person name="Toyoda A."/>
            <person name="Suzuki Y."/>
            <person name="Hashimoto A."/>
            <person name="Yamaguchi K."/>
            <person name="Sugano A."/>
            <person name="Kohara Y."/>
            <person name="Fujiyama A."/>
            <person name="Anterola A."/>
            <person name="Aoki S."/>
            <person name="Ashton N."/>
            <person name="Barbazuk W.B."/>
            <person name="Barker E."/>
            <person name="Bennetzen J."/>
            <person name="Bezanilla M."/>
            <person name="Blankenship R."/>
            <person name="Cho S.H."/>
            <person name="Dutcher S."/>
            <person name="Estelle M."/>
            <person name="Fawcett J.A."/>
            <person name="Gundlach H."/>
            <person name="Hanada K."/>
            <person name="Heyl A."/>
            <person name="Hicks K.A."/>
            <person name="Hugh J."/>
            <person name="Lohr M."/>
            <person name="Mayer K."/>
            <person name="Melkozernov A."/>
            <person name="Murata T."/>
            <person name="Nelson D."/>
            <person name="Pils B."/>
            <person name="Prigge M."/>
            <person name="Reiss B."/>
            <person name="Renner T."/>
            <person name="Rombauts S."/>
            <person name="Rushton P."/>
            <person name="Sanderfoot A."/>
            <person name="Schween G."/>
            <person name="Shiu S.-H."/>
            <person name="Stueber K."/>
            <person name="Theodoulou F.L."/>
            <person name="Tu H."/>
            <person name="Van de Peer Y."/>
            <person name="Verrier P.J."/>
            <person name="Waters E."/>
            <person name="Wood A."/>
            <person name="Yang L."/>
            <person name="Cove D."/>
            <person name="Cuming A."/>
            <person name="Hasebe M."/>
            <person name="Lucas S."/>
            <person name="Mishler D.B."/>
            <person name="Reski R."/>
            <person name="Grigoriev I."/>
            <person name="Quatrano R.S."/>
            <person name="Boore J.L."/>
        </authorList>
    </citation>
    <scope>NUCLEOTIDE SEQUENCE [LARGE SCALE GENOMIC DNA]</scope>
    <source>
        <strain evidence="1 2">cv. Gransden 2004</strain>
    </source>
</reference>
<accession>A0A7I4BWU0</accession>
<reference evidence="1 2" key="2">
    <citation type="journal article" date="2018" name="Plant J.">
        <title>The Physcomitrella patens chromosome-scale assembly reveals moss genome structure and evolution.</title>
        <authorList>
            <person name="Lang D."/>
            <person name="Ullrich K.K."/>
            <person name="Murat F."/>
            <person name="Fuchs J."/>
            <person name="Jenkins J."/>
            <person name="Haas F.B."/>
            <person name="Piednoel M."/>
            <person name="Gundlach H."/>
            <person name="Van Bel M."/>
            <person name="Meyberg R."/>
            <person name="Vives C."/>
            <person name="Morata J."/>
            <person name="Symeonidi A."/>
            <person name="Hiss M."/>
            <person name="Muchero W."/>
            <person name="Kamisugi Y."/>
            <person name="Saleh O."/>
            <person name="Blanc G."/>
            <person name="Decker E.L."/>
            <person name="van Gessel N."/>
            <person name="Grimwood J."/>
            <person name="Hayes R.D."/>
            <person name="Graham S.W."/>
            <person name="Gunter L.E."/>
            <person name="McDaniel S.F."/>
            <person name="Hoernstein S.N.W."/>
            <person name="Larsson A."/>
            <person name="Li F.W."/>
            <person name="Perroud P.F."/>
            <person name="Phillips J."/>
            <person name="Ranjan P."/>
            <person name="Rokshar D.S."/>
            <person name="Rothfels C.J."/>
            <person name="Schneider L."/>
            <person name="Shu S."/>
            <person name="Stevenson D.W."/>
            <person name="Thummler F."/>
            <person name="Tillich M."/>
            <person name="Villarreal Aguilar J.C."/>
            <person name="Widiez T."/>
            <person name="Wong G.K."/>
            <person name="Wymore A."/>
            <person name="Zhang Y."/>
            <person name="Zimmer A.D."/>
            <person name="Quatrano R.S."/>
            <person name="Mayer K.F.X."/>
            <person name="Goodstein D."/>
            <person name="Casacuberta J.M."/>
            <person name="Vandepoele K."/>
            <person name="Reski R."/>
            <person name="Cuming A.C."/>
            <person name="Tuskan G.A."/>
            <person name="Maumus F."/>
            <person name="Salse J."/>
            <person name="Schmutz J."/>
            <person name="Rensing S.A."/>
        </authorList>
    </citation>
    <scope>NUCLEOTIDE SEQUENCE [LARGE SCALE GENOMIC DNA]</scope>
    <source>
        <strain evidence="1 2">cv. Gransden 2004</strain>
    </source>
</reference>
<dbReference type="EnsemblPlants" id="Pp3c1_6920V3.2">
    <property type="protein sequence ID" value="Pp3c1_6920V3.2"/>
    <property type="gene ID" value="Pp3c1_6920"/>
</dbReference>
<organism evidence="1 2">
    <name type="scientific">Physcomitrium patens</name>
    <name type="common">Spreading-leaved earth moss</name>
    <name type="synonym">Physcomitrella patens</name>
    <dbReference type="NCBI Taxonomy" id="3218"/>
    <lineage>
        <taxon>Eukaryota</taxon>
        <taxon>Viridiplantae</taxon>
        <taxon>Streptophyta</taxon>
        <taxon>Embryophyta</taxon>
        <taxon>Bryophyta</taxon>
        <taxon>Bryophytina</taxon>
        <taxon>Bryopsida</taxon>
        <taxon>Funariidae</taxon>
        <taxon>Funariales</taxon>
        <taxon>Funariaceae</taxon>
        <taxon>Physcomitrium</taxon>
    </lineage>
</organism>
<keyword evidence="2" id="KW-1185">Reference proteome</keyword>
<reference evidence="1" key="3">
    <citation type="submission" date="2020-12" db="UniProtKB">
        <authorList>
            <consortium name="EnsemblPlants"/>
        </authorList>
    </citation>
    <scope>IDENTIFICATION</scope>
</reference>
<evidence type="ECO:0000313" key="1">
    <source>
        <dbReference type="EnsemblPlants" id="Pp3c1_6920V3.2"/>
    </source>
</evidence>
<dbReference type="AlphaFoldDB" id="A0A7I4BWU0"/>
<dbReference type="EMBL" id="ABEU02000001">
    <property type="status" value="NOT_ANNOTATED_CDS"/>
    <property type="molecule type" value="Genomic_DNA"/>
</dbReference>
<protein>
    <submittedName>
        <fullName evidence="1">Uncharacterized protein</fullName>
    </submittedName>
</protein>
<name>A0A7I4BWU0_PHYPA</name>
<dbReference type="Gramene" id="Pp3c1_6920V3.2">
    <property type="protein sequence ID" value="Pp3c1_6920V3.2"/>
    <property type="gene ID" value="Pp3c1_6920"/>
</dbReference>
<dbReference type="Proteomes" id="UP000006727">
    <property type="component" value="Chromosome 1"/>
</dbReference>
<proteinExistence type="predicted"/>
<sequence length="35" mass="4005">MWEIASTIVTFGEKIAESHDAAPSFRARNNHLFEE</sequence>